<sequence length="167" mass="18988">MPVRPSQEHPFLGRDPLDHGCAIFTVIESLQQLGLEGWTARLLSWLGRFEGLERHLEEHCDPVLSVRQILLRHVADQPRGEVAQQGLADATWHSIVHTIVAQPFVHVCCDWSMDGLRPRIRWDPIEHAFLQFVALGHAEEELSVWTPAAGMPCRARKCASLLQRKPR</sequence>
<dbReference type="AlphaFoldDB" id="A0AAJ2VBX7"/>
<name>A0AAJ2VBX7_DELAC</name>
<dbReference type="EMBL" id="JAWWMZ010000021">
    <property type="protein sequence ID" value="MDX4957825.1"/>
    <property type="molecule type" value="Genomic_DNA"/>
</dbReference>
<gene>
    <name evidence="1" type="ORF">SGN30_30775</name>
</gene>
<protein>
    <submittedName>
        <fullName evidence="1">Uncharacterized protein</fullName>
    </submittedName>
</protein>
<proteinExistence type="predicted"/>
<dbReference type="Proteomes" id="UP001287445">
    <property type="component" value="Unassembled WGS sequence"/>
</dbReference>
<reference evidence="1" key="1">
    <citation type="submission" date="2023-11" db="EMBL/GenBank/DDBJ databases">
        <title>Identification and selenium tolerance of Delftia acidovorans R3-25.</title>
        <authorList>
            <person name="Zhang S."/>
            <person name="Liu Y."/>
            <person name="Guo Y."/>
        </authorList>
    </citation>
    <scope>NUCLEOTIDE SEQUENCE</scope>
    <source>
        <strain evidence="1">R3-25</strain>
    </source>
</reference>
<accession>A0AAJ2VBX7</accession>
<comment type="caution">
    <text evidence="1">The sequence shown here is derived from an EMBL/GenBank/DDBJ whole genome shotgun (WGS) entry which is preliminary data.</text>
</comment>
<evidence type="ECO:0000313" key="1">
    <source>
        <dbReference type="EMBL" id="MDX4957825.1"/>
    </source>
</evidence>
<organism evidence="1 2">
    <name type="scientific">Delftia acidovorans</name>
    <name type="common">Pseudomonas acidovorans</name>
    <name type="synonym">Comamonas acidovorans</name>
    <dbReference type="NCBI Taxonomy" id="80866"/>
    <lineage>
        <taxon>Bacteria</taxon>
        <taxon>Pseudomonadati</taxon>
        <taxon>Pseudomonadota</taxon>
        <taxon>Betaproteobacteria</taxon>
        <taxon>Burkholderiales</taxon>
        <taxon>Comamonadaceae</taxon>
        <taxon>Delftia</taxon>
    </lineage>
</organism>
<dbReference type="RefSeq" id="WP_319076903.1">
    <property type="nucleotide sequence ID" value="NZ_JAWWMZ010000021.1"/>
</dbReference>
<evidence type="ECO:0000313" key="2">
    <source>
        <dbReference type="Proteomes" id="UP001287445"/>
    </source>
</evidence>